<dbReference type="eggNOG" id="ENOG502S0TP">
    <property type="taxonomic scope" value="Eukaryota"/>
</dbReference>
<feature type="compositionally biased region" description="Basic residues" evidence="1">
    <location>
        <begin position="11"/>
        <end position="28"/>
    </location>
</feature>
<dbReference type="InterPro" id="IPR018606">
    <property type="entry name" value="Arb1"/>
</dbReference>
<dbReference type="VEuPathDB" id="FungiDB:SJAG_02594"/>
<keyword evidence="4" id="KW-1185">Reference proteome</keyword>
<dbReference type="GeneID" id="7047700"/>
<dbReference type="JaponicusDB" id="SJAG_02594">
    <property type="gene designation" value="arb1"/>
</dbReference>
<dbReference type="AlphaFoldDB" id="B6K0N6"/>
<sequence length="451" mass="50828">MELDEAERLEQKRRKRRQNAKNKRKRRKNEFSGWEVDFVEPELTPDEVKENTALYDSKLPLIVRMERFIQRYRLRRKWSDPVRLRLFSMYLAFGGIATGQKQFTGGIDIDNAEDAAEIATQSAVDFIDDERMENVEDVDFLWVVRTFLSSYLQRCAGIVEEAHLALAAQLIRNFLRSLLHNNVAPEFADNIREACELCVRAEVELVSCKRLSVALPGRLQNALRAIYTERGLWDPQERESSMFNYSGSAASVTESTMTDAETVAPSSSFTATDSPTITSTSETAAAVPEVENMWEEDVNTPATEPTAMSSATVSLHADAVRRFTTEQAIEYVTNVLGPTALGGNIVDSEDLLVRLESVRPWTNRVAMPTSGPGEVPEQLVEASLRVSDPPGSLYPQQTKRTQFVVLFENSLLTNVRIGTYLEATFKFLDNGLVILDSTMSVMPTFYEEYDD</sequence>
<organism evidence="2 4">
    <name type="scientific">Schizosaccharomyces japonicus (strain yFS275 / FY16936)</name>
    <name type="common">Fission yeast</name>
    <dbReference type="NCBI Taxonomy" id="402676"/>
    <lineage>
        <taxon>Eukaryota</taxon>
        <taxon>Fungi</taxon>
        <taxon>Dikarya</taxon>
        <taxon>Ascomycota</taxon>
        <taxon>Taphrinomycotina</taxon>
        <taxon>Schizosaccharomycetes</taxon>
        <taxon>Schizosaccharomycetales</taxon>
        <taxon>Schizosaccharomycetaceae</taxon>
        <taxon>Schizosaccharomyces</taxon>
    </lineage>
</organism>
<dbReference type="GO" id="GO:0060698">
    <property type="term" value="F:endoribonuclease inhibitor activity"/>
    <property type="evidence" value="ECO:0007669"/>
    <property type="project" value="EnsemblFungi"/>
</dbReference>
<evidence type="ECO:0000313" key="2">
    <source>
        <dbReference type="EMBL" id="EEB07507.2"/>
    </source>
</evidence>
<protein>
    <submittedName>
        <fullName evidence="2">Argonaute binding protein 1</fullName>
    </submittedName>
</protein>
<evidence type="ECO:0000313" key="4">
    <source>
        <dbReference type="Proteomes" id="UP000001744"/>
    </source>
</evidence>
<name>B6K0N6_SCHJY</name>
<reference evidence="2 4" key="1">
    <citation type="journal article" date="2011" name="Science">
        <title>Comparative functional genomics of the fission yeasts.</title>
        <authorList>
            <person name="Rhind N."/>
            <person name="Chen Z."/>
            <person name="Yassour M."/>
            <person name="Thompson D.A."/>
            <person name="Haas B.J."/>
            <person name="Habib N."/>
            <person name="Wapinski I."/>
            <person name="Roy S."/>
            <person name="Lin M.F."/>
            <person name="Heiman D.I."/>
            <person name="Young S.K."/>
            <person name="Furuya K."/>
            <person name="Guo Y."/>
            <person name="Pidoux A."/>
            <person name="Chen H.M."/>
            <person name="Robbertse B."/>
            <person name="Goldberg J.M."/>
            <person name="Aoki K."/>
            <person name="Bayne E.H."/>
            <person name="Berlin A.M."/>
            <person name="Desjardins C.A."/>
            <person name="Dobbs E."/>
            <person name="Dukaj L."/>
            <person name="Fan L."/>
            <person name="FitzGerald M.G."/>
            <person name="French C."/>
            <person name="Gujja S."/>
            <person name="Hansen K."/>
            <person name="Keifenheim D."/>
            <person name="Levin J.Z."/>
            <person name="Mosher R.A."/>
            <person name="Mueller C.A."/>
            <person name="Pfiffner J."/>
            <person name="Priest M."/>
            <person name="Russ C."/>
            <person name="Smialowska A."/>
            <person name="Swoboda P."/>
            <person name="Sykes S.M."/>
            <person name="Vaughn M."/>
            <person name="Vengrova S."/>
            <person name="Yoder R."/>
            <person name="Zeng Q."/>
            <person name="Allshire R."/>
            <person name="Baulcombe D."/>
            <person name="Birren B.W."/>
            <person name="Brown W."/>
            <person name="Ekwall K."/>
            <person name="Kellis M."/>
            <person name="Leatherwood J."/>
            <person name="Levin H."/>
            <person name="Margalit H."/>
            <person name="Martienssen R."/>
            <person name="Nieduszynski C.A."/>
            <person name="Spatafora J.W."/>
            <person name="Friedman N."/>
            <person name="Dalgaard J.Z."/>
            <person name="Baumann P."/>
            <person name="Niki H."/>
            <person name="Regev A."/>
            <person name="Nusbaum C."/>
        </authorList>
    </citation>
    <scope>NUCLEOTIDE SEQUENCE [LARGE SCALE GENOMIC DNA]</scope>
    <source>
        <strain evidence="4">yFS275 / FY16936</strain>
    </source>
</reference>
<dbReference type="STRING" id="402676.B6K0N6"/>
<evidence type="ECO:0000313" key="3">
    <source>
        <dbReference type="JaponicusDB" id="SJAG_02594"/>
    </source>
</evidence>
<feature type="region of interest" description="Disordered" evidence="1">
    <location>
        <begin position="1"/>
        <end position="29"/>
    </location>
</feature>
<dbReference type="EMBL" id="KE651166">
    <property type="protein sequence ID" value="EEB07507.2"/>
    <property type="molecule type" value="Genomic_DNA"/>
</dbReference>
<gene>
    <name evidence="3" type="primary">arb1</name>
    <name evidence="2" type="ORF">SJAG_02594</name>
</gene>
<dbReference type="GO" id="GO:0005737">
    <property type="term" value="C:cytoplasm"/>
    <property type="evidence" value="ECO:0007669"/>
    <property type="project" value="EnsemblFungi"/>
</dbReference>
<proteinExistence type="predicted"/>
<dbReference type="OrthoDB" id="435402at2759"/>
<dbReference type="OMA" id="VRMERFI"/>
<dbReference type="HOGENOM" id="CLU_607149_0_0_1"/>
<accession>B6K0N6</accession>
<dbReference type="GO" id="GO:0140727">
    <property type="term" value="P:siRNA-mediated pericentric heterochromatin formation"/>
    <property type="evidence" value="ECO:0007669"/>
    <property type="project" value="EnsemblFungi"/>
</dbReference>
<dbReference type="Pfam" id="PF09692">
    <property type="entry name" value="Arb1"/>
    <property type="match status" value="1"/>
</dbReference>
<dbReference type="GO" id="GO:0033167">
    <property type="term" value="C:ARC complex"/>
    <property type="evidence" value="ECO:0007669"/>
    <property type="project" value="EnsemblFungi"/>
</dbReference>
<dbReference type="RefSeq" id="XP_002173800.2">
    <property type="nucleotide sequence ID" value="XM_002173764.2"/>
</dbReference>
<dbReference type="Proteomes" id="UP000001744">
    <property type="component" value="Unassembled WGS sequence"/>
</dbReference>
<evidence type="ECO:0000256" key="1">
    <source>
        <dbReference type="SAM" id="MobiDB-lite"/>
    </source>
</evidence>
<feature type="compositionally biased region" description="Basic and acidic residues" evidence="1">
    <location>
        <begin position="1"/>
        <end position="10"/>
    </location>
</feature>